<feature type="non-terminal residue" evidence="1">
    <location>
        <position position="1"/>
    </location>
</feature>
<organism evidence="1">
    <name type="scientific">marine sediment metagenome</name>
    <dbReference type="NCBI Taxonomy" id="412755"/>
    <lineage>
        <taxon>unclassified sequences</taxon>
        <taxon>metagenomes</taxon>
        <taxon>ecological metagenomes</taxon>
    </lineage>
</organism>
<evidence type="ECO:0000313" key="1">
    <source>
        <dbReference type="EMBL" id="GAI30556.1"/>
    </source>
</evidence>
<dbReference type="AlphaFoldDB" id="X1NK17"/>
<name>X1NK17_9ZZZZ</name>
<protein>
    <submittedName>
        <fullName evidence="1">Uncharacterized protein</fullName>
    </submittedName>
</protein>
<proteinExistence type="predicted"/>
<gene>
    <name evidence="1" type="ORF">S06H3_25046</name>
</gene>
<accession>X1NK17</accession>
<comment type="caution">
    <text evidence="1">The sequence shown here is derived from an EMBL/GenBank/DDBJ whole genome shotgun (WGS) entry which is preliminary data.</text>
</comment>
<sequence length="63" mass="6452">VDSAFSIATNTYHLLIANAQINPTANTAVGADSGYLPCRLLGILSCQSTNRAMGNAFPAGLAI</sequence>
<reference evidence="1" key="1">
    <citation type="journal article" date="2014" name="Front. Microbiol.">
        <title>High frequency of phylogenetically diverse reductive dehalogenase-homologous genes in deep subseafloor sedimentary metagenomes.</title>
        <authorList>
            <person name="Kawai M."/>
            <person name="Futagami T."/>
            <person name="Toyoda A."/>
            <person name="Takaki Y."/>
            <person name="Nishi S."/>
            <person name="Hori S."/>
            <person name="Arai W."/>
            <person name="Tsubouchi T."/>
            <person name="Morono Y."/>
            <person name="Uchiyama I."/>
            <person name="Ito T."/>
            <person name="Fujiyama A."/>
            <person name="Inagaki F."/>
            <person name="Takami H."/>
        </authorList>
    </citation>
    <scope>NUCLEOTIDE SEQUENCE</scope>
    <source>
        <strain evidence="1">Expedition CK06-06</strain>
    </source>
</reference>
<dbReference type="EMBL" id="BARV01014242">
    <property type="protein sequence ID" value="GAI30556.1"/>
    <property type="molecule type" value="Genomic_DNA"/>
</dbReference>